<dbReference type="Pfam" id="PF14529">
    <property type="entry name" value="Exo_endo_phos_2"/>
    <property type="match status" value="1"/>
</dbReference>
<organism evidence="2 3">
    <name type="scientific">Araneus ventricosus</name>
    <name type="common">Orbweaver spider</name>
    <name type="synonym">Epeira ventricosa</name>
    <dbReference type="NCBI Taxonomy" id="182803"/>
    <lineage>
        <taxon>Eukaryota</taxon>
        <taxon>Metazoa</taxon>
        <taxon>Ecdysozoa</taxon>
        <taxon>Arthropoda</taxon>
        <taxon>Chelicerata</taxon>
        <taxon>Arachnida</taxon>
        <taxon>Araneae</taxon>
        <taxon>Araneomorphae</taxon>
        <taxon>Entelegynae</taxon>
        <taxon>Araneoidea</taxon>
        <taxon>Araneidae</taxon>
        <taxon>Araneus</taxon>
    </lineage>
</organism>
<dbReference type="InterPro" id="IPR052560">
    <property type="entry name" value="RdDP_mobile_element"/>
</dbReference>
<evidence type="ECO:0000313" key="3">
    <source>
        <dbReference type="Proteomes" id="UP000499080"/>
    </source>
</evidence>
<feature type="domain" description="Endonuclease/exonuclease/phosphatase" evidence="1">
    <location>
        <begin position="81"/>
        <end position="193"/>
    </location>
</feature>
<dbReference type="SUPFAM" id="SSF56219">
    <property type="entry name" value="DNase I-like"/>
    <property type="match status" value="1"/>
</dbReference>
<dbReference type="Proteomes" id="UP000499080">
    <property type="component" value="Unassembled WGS sequence"/>
</dbReference>
<name>A0A4Y2TQG9_ARAVE</name>
<dbReference type="Gene3D" id="3.60.10.10">
    <property type="entry name" value="Endonuclease/exonuclease/phosphatase"/>
    <property type="match status" value="1"/>
</dbReference>
<comment type="caution">
    <text evidence="2">The sequence shown here is derived from an EMBL/GenBank/DDBJ whole genome shotgun (WGS) entry which is preliminary data.</text>
</comment>
<dbReference type="PANTHER" id="PTHR36688:SF2">
    <property type="entry name" value="ENDONUCLEASE_EXONUCLEASE_PHOSPHATASE DOMAIN-CONTAINING PROTEIN"/>
    <property type="match status" value="1"/>
</dbReference>
<dbReference type="OrthoDB" id="3264871at2759"/>
<keyword evidence="3" id="KW-1185">Reference proteome</keyword>
<proteinExistence type="predicted"/>
<dbReference type="PANTHER" id="PTHR36688">
    <property type="entry name" value="ENDO/EXONUCLEASE/PHOSPHATASE DOMAIN-CONTAINING PROTEIN"/>
    <property type="match status" value="1"/>
</dbReference>
<evidence type="ECO:0000259" key="1">
    <source>
        <dbReference type="Pfam" id="PF14529"/>
    </source>
</evidence>
<dbReference type="GO" id="GO:0003824">
    <property type="term" value="F:catalytic activity"/>
    <property type="evidence" value="ECO:0007669"/>
    <property type="project" value="InterPro"/>
</dbReference>
<gene>
    <name evidence="2" type="ORF">AVEN_139849_1</name>
</gene>
<dbReference type="AlphaFoldDB" id="A0A4Y2TQG9"/>
<dbReference type="InterPro" id="IPR036691">
    <property type="entry name" value="Endo/exonu/phosph_ase_sf"/>
</dbReference>
<dbReference type="EMBL" id="BGPR01030399">
    <property type="protein sequence ID" value="GBO02893.1"/>
    <property type="molecule type" value="Genomic_DNA"/>
</dbReference>
<evidence type="ECO:0000313" key="2">
    <source>
        <dbReference type="EMBL" id="GBO02893.1"/>
    </source>
</evidence>
<protein>
    <recommendedName>
        <fullName evidence="1">Endonuclease/exonuclease/phosphatase domain-containing protein</fullName>
    </recommendedName>
</protein>
<accession>A0A4Y2TQG9</accession>
<sequence>MELRDLVNKYRPICIALQETYLKTDKHNIRHYKIFSKHHIDNRASGGVAILAASDIPSIPLTLNTNLQAVAIRIQTQSLVTVCSLYLPPSERVNQIELNNLVHQLPSPFIILGDLNGHSPFWGSSDSNARGQQIEKFLADNNLCLLNSDEKTHFHLPTRTFHSVDLAICSPPLLPYFSLTVDNDLYNSDHFPLILTDSRHNPINPFRPPKYVLNAANWQKFTSLANINSDIIKSSTIEEALNHIVNIIIEAADNSIPKTSGTRRKQNKPWWDADCQHAYKRQRKAWDAFRRYPTTENFINFKKSKAVSRRTQRRSRRVSWRKFVSSITSTISSRQLWNKVKKASGISPPNAVSVLIHNGNTISSLKDIANTIASTLAHTSSNQNYPLPILNFKKKAEKQKLRFHSQANQPYNCDLTFLELQSCLSKVHDSSPGPDSIRCLIMA</sequence>
<dbReference type="InterPro" id="IPR005135">
    <property type="entry name" value="Endo/exonuclease/phosphatase"/>
</dbReference>
<reference evidence="2 3" key="1">
    <citation type="journal article" date="2019" name="Sci. Rep.">
        <title>Orb-weaving spider Araneus ventricosus genome elucidates the spidroin gene catalogue.</title>
        <authorList>
            <person name="Kono N."/>
            <person name="Nakamura H."/>
            <person name="Ohtoshi R."/>
            <person name="Moran D.A.P."/>
            <person name="Shinohara A."/>
            <person name="Yoshida Y."/>
            <person name="Fujiwara M."/>
            <person name="Mori M."/>
            <person name="Tomita M."/>
            <person name="Arakawa K."/>
        </authorList>
    </citation>
    <scope>NUCLEOTIDE SEQUENCE [LARGE SCALE GENOMIC DNA]</scope>
</reference>